<sequence>MAPRPNVPVPQDATGERPRVRERAMADLRAAPQPVPALPALPFTPASIPAQQSAQISTFLAQAGQKELPVDAAPLDGVALPAENGPDGPNTRHDPGSSPVRPEAARSVPAQIVEALRKTTDGSVELRLSPEELGRVKMTVSPAADGGVSVSVLVERPETLELLRRHSDLLLADLKAEGFANPNLDFRQEGQARDDSPKEGAPVFGTEAAGGSAERPERGLAVQRPLPVMNGRTLDLRM</sequence>
<evidence type="ECO:0000259" key="2">
    <source>
        <dbReference type="Pfam" id="PF02120"/>
    </source>
</evidence>
<evidence type="ECO:0000313" key="3">
    <source>
        <dbReference type="EMBL" id="MXQ08188.1"/>
    </source>
</evidence>
<dbReference type="CDD" id="cd17470">
    <property type="entry name" value="T3SS_Flik_C"/>
    <property type="match status" value="1"/>
</dbReference>
<feature type="compositionally biased region" description="Basic and acidic residues" evidence="1">
    <location>
        <begin position="186"/>
        <end position="198"/>
    </location>
</feature>
<dbReference type="Pfam" id="PF02120">
    <property type="entry name" value="Flg_hook"/>
    <property type="match status" value="1"/>
</dbReference>
<dbReference type="InterPro" id="IPR021136">
    <property type="entry name" value="Flagellar_hook_control-like_C"/>
</dbReference>
<keyword evidence="4" id="KW-1185">Reference proteome</keyword>
<protein>
    <recommendedName>
        <fullName evidence="2">Flagellar hook-length control protein-like C-terminal domain-containing protein</fullName>
    </recommendedName>
</protein>
<evidence type="ECO:0000256" key="1">
    <source>
        <dbReference type="SAM" id="MobiDB-lite"/>
    </source>
</evidence>
<reference evidence="3 4" key="1">
    <citation type="submission" date="2019-12" db="EMBL/GenBank/DDBJ databases">
        <authorList>
            <person name="Lee S.D."/>
        </authorList>
    </citation>
    <scope>NUCLEOTIDE SEQUENCE [LARGE SCALE GENOMIC DNA]</scope>
    <source>
        <strain evidence="3 4">GH1-50</strain>
    </source>
</reference>
<accession>A0A7C9IGA6</accession>
<dbReference type="InterPro" id="IPR038610">
    <property type="entry name" value="FliK-like_C_sf"/>
</dbReference>
<evidence type="ECO:0000313" key="4">
    <source>
        <dbReference type="Proteomes" id="UP000480350"/>
    </source>
</evidence>
<gene>
    <name evidence="3" type="ORF">GQ651_10070</name>
</gene>
<reference evidence="3 4" key="2">
    <citation type="submission" date="2020-03" db="EMBL/GenBank/DDBJ databases">
        <title>Kangsaoukella pontilimi gen. nov., sp. nov., a new member of the family Rhodobacteraceae isolated from a tidal mudflat.</title>
        <authorList>
            <person name="Kim I.S."/>
        </authorList>
    </citation>
    <scope>NUCLEOTIDE SEQUENCE [LARGE SCALE GENOMIC DNA]</scope>
    <source>
        <strain evidence="3 4">GH1-50</strain>
    </source>
</reference>
<feature type="region of interest" description="Disordered" evidence="1">
    <location>
        <begin position="182"/>
        <end position="238"/>
    </location>
</feature>
<dbReference type="EMBL" id="WUPT01000002">
    <property type="protein sequence ID" value="MXQ08188.1"/>
    <property type="molecule type" value="Genomic_DNA"/>
</dbReference>
<comment type="caution">
    <text evidence="3">The sequence shown here is derived from an EMBL/GenBank/DDBJ whole genome shotgun (WGS) entry which is preliminary data.</text>
</comment>
<dbReference type="RefSeq" id="WP_160764129.1">
    <property type="nucleotide sequence ID" value="NZ_WUPT01000002.1"/>
</dbReference>
<feature type="region of interest" description="Disordered" evidence="1">
    <location>
        <begin position="70"/>
        <end position="107"/>
    </location>
</feature>
<proteinExistence type="predicted"/>
<organism evidence="3 4">
    <name type="scientific">Kangsaoukella pontilimi</name>
    <dbReference type="NCBI Taxonomy" id="2691042"/>
    <lineage>
        <taxon>Bacteria</taxon>
        <taxon>Pseudomonadati</taxon>
        <taxon>Pseudomonadota</taxon>
        <taxon>Alphaproteobacteria</taxon>
        <taxon>Rhodobacterales</taxon>
        <taxon>Paracoccaceae</taxon>
        <taxon>Kangsaoukella</taxon>
    </lineage>
</organism>
<name>A0A7C9IGA6_9RHOB</name>
<feature type="domain" description="Flagellar hook-length control protein-like C-terminal" evidence="2">
    <location>
        <begin position="122"/>
        <end position="192"/>
    </location>
</feature>
<dbReference type="AlphaFoldDB" id="A0A7C9IGA6"/>
<dbReference type="Gene3D" id="3.30.750.140">
    <property type="match status" value="1"/>
</dbReference>
<dbReference type="Proteomes" id="UP000480350">
    <property type="component" value="Unassembled WGS sequence"/>
</dbReference>